<proteinExistence type="predicted"/>
<name>A0AA48HUV7_9RHOB</name>
<dbReference type="EMBL" id="AP027266">
    <property type="protein sequence ID" value="BDW86531.1"/>
    <property type="molecule type" value="Genomic_DNA"/>
</dbReference>
<evidence type="ECO:0008006" key="4">
    <source>
        <dbReference type="Google" id="ProtNLM"/>
    </source>
</evidence>
<dbReference type="SUPFAM" id="SSF56925">
    <property type="entry name" value="OMPA-like"/>
    <property type="match status" value="1"/>
</dbReference>
<sequence length="251" mass="26302">MVIRLFLITLLLGLNAGATSADTRLSGGYVGLGLAPTVTRLSFDTLSASVNGSSVNMANSNGFVPYAMIGYRENFGSWVLGGEIDMELGSRSFGPENGCALFRNCAEAGVVGEIGPLYRVRLVLGRDVDGGLLLLGGAGIAVAQVSTSAAYVTSSSVSGTSSSFSRASSPFSTNDLAVGFTLGLGVEQRLSHRLSLRLDAHYDRLNVDTASRLFLSTSNTTGPNTSQAVFSQSGNFNFDMFSARVSLILHF</sequence>
<dbReference type="InterPro" id="IPR011250">
    <property type="entry name" value="OMP/PagP_B-barrel"/>
</dbReference>
<keyword evidence="1" id="KW-0732">Signal</keyword>
<protein>
    <recommendedName>
        <fullName evidence="4">Outer membrane protein beta-barrel domain-containing protein</fullName>
    </recommendedName>
</protein>
<dbReference type="KEGG" id="rmai:MACH21_27080"/>
<feature type="chain" id="PRO_5041299381" description="Outer membrane protein beta-barrel domain-containing protein" evidence="1">
    <location>
        <begin position="22"/>
        <end position="251"/>
    </location>
</feature>
<dbReference type="AlphaFoldDB" id="A0AA48HUV7"/>
<feature type="signal peptide" evidence="1">
    <location>
        <begin position="1"/>
        <end position="21"/>
    </location>
</feature>
<evidence type="ECO:0000256" key="1">
    <source>
        <dbReference type="SAM" id="SignalP"/>
    </source>
</evidence>
<keyword evidence="3" id="KW-1185">Reference proteome</keyword>
<dbReference type="Gene3D" id="2.40.160.20">
    <property type="match status" value="1"/>
</dbReference>
<organism evidence="2 3">
    <name type="scientific">Roseicyclus marinus</name>
    <dbReference type="NCBI Taxonomy" id="2161673"/>
    <lineage>
        <taxon>Bacteria</taxon>
        <taxon>Pseudomonadati</taxon>
        <taxon>Pseudomonadota</taxon>
        <taxon>Alphaproteobacteria</taxon>
        <taxon>Rhodobacterales</taxon>
        <taxon>Roseobacteraceae</taxon>
        <taxon>Roseicyclus</taxon>
    </lineage>
</organism>
<gene>
    <name evidence="2" type="ORF">MACH21_27080</name>
</gene>
<reference evidence="2 3" key="1">
    <citation type="submission" date="2023-01" db="EMBL/GenBank/DDBJ databases">
        <title>Complete genome sequence of Roseicyclus marinus strain Dej080120_10.</title>
        <authorList>
            <person name="Ueki S."/>
            <person name="Maruyama F."/>
        </authorList>
    </citation>
    <scope>NUCLEOTIDE SEQUENCE [LARGE SCALE GENOMIC DNA]</scope>
    <source>
        <strain evidence="2 3">Dej080120_10</strain>
    </source>
</reference>
<dbReference type="RefSeq" id="WP_338272496.1">
    <property type="nucleotide sequence ID" value="NZ_AP027266.1"/>
</dbReference>
<evidence type="ECO:0000313" key="3">
    <source>
        <dbReference type="Proteomes" id="UP001337723"/>
    </source>
</evidence>
<accession>A0AA48HUV7</accession>
<dbReference type="Proteomes" id="UP001337723">
    <property type="component" value="Chromosome"/>
</dbReference>
<evidence type="ECO:0000313" key="2">
    <source>
        <dbReference type="EMBL" id="BDW86531.1"/>
    </source>
</evidence>